<reference evidence="1 2" key="1">
    <citation type="submission" date="2014-03" db="EMBL/GenBank/DDBJ databases">
        <title>Genomics of Bifidobacteria.</title>
        <authorList>
            <person name="Ventura M."/>
            <person name="Milani C."/>
            <person name="Lugli G.A."/>
        </authorList>
    </citation>
    <scope>NUCLEOTIDE SEQUENCE [LARGE SCALE GENOMIC DNA]</scope>
    <source>
        <strain evidence="1 2">DSM 23973</strain>
    </source>
</reference>
<dbReference type="Pfam" id="PF11452">
    <property type="entry name" value="DUF3000"/>
    <property type="match status" value="1"/>
</dbReference>
<organism evidence="1 2">
    <name type="scientific">Bifidobacterium callitrichos DSM 23973</name>
    <dbReference type="NCBI Taxonomy" id="1437609"/>
    <lineage>
        <taxon>Bacteria</taxon>
        <taxon>Bacillati</taxon>
        <taxon>Actinomycetota</taxon>
        <taxon>Actinomycetes</taxon>
        <taxon>Bifidobacteriales</taxon>
        <taxon>Bifidobacteriaceae</taxon>
        <taxon>Bifidobacterium</taxon>
    </lineage>
</organism>
<protein>
    <recommendedName>
        <fullName evidence="3">Permease</fullName>
    </recommendedName>
</protein>
<proteinExistence type="predicted"/>
<evidence type="ECO:0008006" key="3">
    <source>
        <dbReference type="Google" id="ProtNLM"/>
    </source>
</evidence>
<dbReference type="RefSeq" id="WP_043163892.1">
    <property type="nucleotide sequence ID" value="NZ_JDUV01000001.1"/>
</dbReference>
<dbReference type="OrthoDB" id="3210980at2"/>
<name>A0A087A276_9BIFI</name>
<evidence type="ECO:0000313" key="2">
    <source>
        <dbReference type="Proteomes" id="UP000029072"/>
    </source>
</evidence>
<dbReference type="eggNOG" id="ENOG5031Y2Q">
    <property type="taxonomic scope" value="Bacteria"/>
</dbReference>
<gene>
    <name evidence="1" type="ORF">BCAL_1555</name>
</gene>
<dbReference type="EMBL" id="JGYS01000015">
    <property type="protein sequence ID" value="KFI52876.1"/>
    <property type="molecule type" value="Genomic_DNA"/>
</dbReference>
<dbReference type="STRING" id="1437609.BCAL_1555"/>
<comment type="caution">
    <text evidence="1">The sequence shown here is derived from an EMBL/GenBank/DDBJ whole genome shotgun (WGS) entry which is preliminary data.</text>
</comment>
<dbReference type="AlphaFoldDB" id="A0A087A276"/>
<dbReference type="Proteomes" id="UP000029072">
    <property type="component" value="Unassembled WGS sequence"/>
</dbReference>
<sequence>MADIYAFPTGVNPRQAGRNAAPDLPGRPAGVPDAVWNAVESVRSMPRLDDVRYREIPVPSTLSDYGIGVELESGPHGDGRGFPHDADPLTDAATGWIMMLYSNDFRSDWGAHWRCVAFARLPLSSVENDSLAPGMYWDDMCERMEGAVEGVECGSMGGTVTVTQNTTFGSLGDGDSAGCEMRVSFTPAVPTGVHFDAGAYVAAWARFLRSTIQFNEGATVD</sequence>
<accession>A0A087A276</accession>
<dbReference type="InterPro" id="IPR021555">
    <property type="entry name" value="DUF3000"/>
</dbReference>
<evidence type="ECO:0000313" key="1">
    <source>
        <dbReference type="EMBL" id="KFI52876.1"/>
    </source>
</evidence>